<evidence type="ECO:0000256" key="1">
    <source>
        <dbReference type="SAM" id="MobiDB-lite"/>
    </source>
</evidence>
<protein>
    <submittedName>
        <fullName evidence="2">Uncharacterized protein</fullName>
    </submittedName>
</protein>
<feature type="non-terminal residue" evidence="2">
    <location>
        <position position="301"/>
    </location>
</feature>
<sequence length="301" mass="33947">MELIWSSIRNITAFPYLSLFLGQHVARIDFEYTPSVPDQAMIVQWASNHVHRLKLRFSEPPGIFGSAFVDSSIPSIPWDNLQTLELQITTLRITPVSIPTLMSAPQLVKLEMAIAVRSTDSILRPTAPSPYSHNVISSLRYLRIATRDVNTVIMALEYLPERNQLQSFVFTLSDLIGSPSAAHRLFDTINSRCNPHTLSELFIDDHLSVRLEDRDCYVDISALFPMSGLKHVEIRIHSTITELTPTQAEKIPAAWPHIEKLVLNDNLRGHVWTARPRIDHRISSTRVPPKEKMGTSSGNAV</sequence>
<feature type="region of interest" description="Disordered" evidence="1">
    <location>
        <begin position="282"/>
        <end position="301"/>
    </location>
</feature>
<proteinExistence type="predicted"/>
<feature type="compositionally biased region" description="Basic and acidic residues" evidence="1">
    <location>
        <begin position="282"/>
        <end position="293"/>
    </location>
</feature>
<organism evidence="2 3">
    <name type="scientific">Candolleomyces eurysporus</name>
    <dbReference type="NCBI Taxonomy" id="2828524"/>
    <lineage>
        <taxon>Eukaryota</taxon>
        <taxon>Fungi</taxon>
        <taxon>Dikarya</taxon>
        <taxon>Basidiomycota</taxon>
        <taxon>Agaricomycotina</taxon>
        <taxon>Agaricomycetes</taxon>
        <taxon>Agaricomycetidae</taxon>
        <taxon>Agaricales</taxon>
        <taxon>Agaricineae</taxon>
        <taxon>Psathyrellaceae</taxon>
        <taxon>Candolleomyces</taxon>
    </lineage>
</organism>
<evidence type="ECO:0000313" key="2">
    <source>
        <dbReference type="EMBL" id="KAJ2924377.1"/>
    </source>
</evidence>
<evidence type="ECO:0000313" key="3">
    <source>
        <dbReference type="Proteomes" id="UP001140091"/>
    </source>
</evidence>
<keyword evidence="3" id="KW-1185">Reference proteome</keyword>
<dbReference type="Proteomes" id="UP001140091">
    <property type="component" value="Unassembled WGS sequence"/>
</dbReference>
<dbReference type="AlphaFoldDB" id="A0A9W8IX70"/>
<name>A0A9W8IX70_9AGAR</name>
<dbReference type="EMBL" id="JANBPK010001225">
    <property type="protein sequence ID" value="KAJ2924377.1"/>
    <property type="molecule type" value="Genomic_DNA"/>
</dbReference>
<comment type="caution">
    <text evidence="2">The sequence shown here is derived from an EMBL/GenBank/DDBJ whole genome shotgun (WGS) entry which is preliminary data.</text>
</comment>
<reference evidence="2" key="1">
    <citation type="submission" date="2022-06" db="EMBL/GenBank/DDBJ databases">
        <title>Genome Sequence of Candolleomyces eurysporus.</title>
        <authorList>
            <person name="Buettner E."/>
        </authorList>
    </citation>
    <scope>NUCLEOTIDE SEQUENCE</scope>
    <source>
        <strain evidence="2">VTCC 930004</strain>
    </source>
</reference>
<gene>
    <name evidence="2" type="ORF">H1R20_g12708</name>
</gene>
<accession>A0A9W8IX70</accession>